<accession>A0A645E7Z5</accession>
<comment type="caution">
    <text evidence="1">The sequence shown here is derived from an EMBL/GenBank/DDBJ whole genome shotgun (WGS) entry which is preliminary data.</text>
</comment>
<dbReference type="AlphaFoldDB" id="A0A645E7Z5"/>
<protein>
    <submittedName>
        <fullName evidence="1">Uncharacterized protein</fullName>
    </submittedName>
</protein>
<organism evidence="1">
    <name type="scientific">bioreactor metagenome</name>
    <dbReference type="NCBI Taxonomy" id="1076179"/>
    <lineage>
        <taxon>unclassified sequences</taxon>
        <taxon>metagenomes</taxon>
        <taxon>ecological metagenomes</taxon>
    </lineage>
</organism>
<sequence length="133" mass="15907">MVQKNPIDYLYGYKQAVGYVIKNQNRFNRIYITDYYQQPYIYYLFYSQYPPQKYQQQAKLEDASLDTGKVKIIDNIQFETAQFNFIKDHKGTLGIFSQEEIYRQGIDQKPEFSQFIRLSPIGNISTFYAYENP</sequence>
<name>A0A645E7Z5_9ZZZZ</name>
<proteinExistence type="predicted"/>
<dbReference type="EMBL" id="VSSQ01044209">
    <property type="protein sequence ID" value="MPM98017.1"/>
    <property type="molecule type" value="Genomic_DNA"/>
</dbReference>
<reference evidence="1" key="1">
    <citation type="submission" date="2019-08" db="EMBL/GenBank/DDBJ databases">
        <authorList>
            <person name="Kucharzyk K."/>
            <person name="Murdoch R.W."/>
            <person name="Higgins S."/>
            <person name="Loffler F."/>
        </authorList>
    </citation>
    <scope>NUCLEOTIDE SEQUENCE</scope>
</reference>
<gene>
    <name evidence="1" type="ORF">SDC9_145198</name>
</gene>
<evidence type="ECO:0000313" key="1">
    <source>
        <dbReference type="EMBL" id="MPM98017.1"/>
    </source>
</evidence>